<evidence type="ECO:0000256" key="3">
    <source>
        <dbReference type="ARBA" id="ARBA00022833"/>
    </source>
</evidence>
<dbReference type="Gene3D" id="4.10.1000.10">
    <property type="entry name" value="Zinc finger, CCCH-type"/>
    <property type="match status" value="1"/>
</dbReference>
<feature type="compositionally biased region" description="Basic and acidic residues" evidence="5">
    <location>
        <begin position="334"/>
        <end position="369"/>
    </location>
</feature>
<feature type="compositionally biased region" description="Acidic residues" evidence="5">
    <location>
        <begin position="534"/>
        <end position="545"/>
    </location>
</feature>
<evidence type="ECO:0000313" key="8">
    <source>
        <dbReference type="Proteomes" id="UP001149163"/>
    </source>
</evidence>
<dbReference type="Pfam" id="PF00642">
    <property type="entry name" value="zf-CCCH"/>
    <property type="match status" value="1"/>
</dbReference>
<dbReference type="Proteomes" id="UP001149163">
    <property type="component" value="Unassembled WGS sequence"/>
</dbReference>
<feature type="compositionally biased region" description="Basic residues" evidence="5">
    <location>
        <begin position="255"/>
        <end position="264"/>
    </location>
</feature>
<keyword evidence="3 4" id="KW-0862">Zinc</keyword>
<dbReference type="Pfam" id="PF10453">
    <property type="entry name" value="NUFIP1"/>
    <property type="match status" value="1"/>
</dbReference>
<dbReference type="PRINTS" id="PR01217">
    <property type="entry name" value="PRICHEXTENSN"/>
</dbReference>
<dbReference type="RefSeq" id="XP_056543042.1">
    <property type="nucleotide sequence ID" value="XM_056687487.1"/>
</dbReference>
<feature type="compositionally biased region" description="Pro residues" evidence="5">
    <location>
        <begin position="446"/>
        <end position="455"/>
    </location>
</feature>
<feature type="region of interest" description="Disordered" evidence="5">
    <location>
        <begin position="437"/>
        <end position="493"/>
    </location>
</feature>
<dbReference type="PANTHER" id="PTHR13309:SF0">
    <property type="entry name" value="FMR1-INTERACTING PROTEIN NUFIP1"/>
    <property type="match status" value="1"/>
</dbReference>
<feature type="compositionally biased region" description="Basic and acidic residues" evidence="5">
    <location>
        <begin position="378"/>
        <end position="387"/>
    </location>
</feature>
<feature type="compositionally biased region" description="Pro residues" evidence="5">
    <location>
        <begin position="94"/>
        <end position="103"/>
    </location>
</feature>
<evidence type="ECO:0000313" key="7">
    <source>
        <dbReference type="EMBL" id="KAJ5166581.1"/>
    </source>
</evidence>
<evidence type="ECO:0000259" key="6">
    <source>
        <dbReference type="PROSITE" id="PS50103"/>
    </source>
</evidence>
<feature type="compositionally biased region" description="Pro residues" evidence="5">
    <location>
        <begin position="160"/>
        <end position="175"/>
    </location>
</feature>
<feature type="compositionally biased region" description="Low complexity" evidence="5">
    <location>
        <begin position="645"/>
        <end position="663"/>
    </location>
</feature>
<keyword evidence="1 4" id="KW-0479">Metal-binding</keyword>
<evidence type="ECO:0000256" key="2">
    <source>
        <dbReference type="ARBA" id="ARBA00022771"/>
    </source>
</evidence>
<proteinExistence type="predicted"/>
<keyword evidence="8" id="KW-1185">Reference proteome</keyword>
<dbReference type="SUPFAM" id="SSF90229">
    <property type="entry name" value="CCCH zinc finger"/>
    <property type="match status" value="1"/>
</dbReference>
<feature type="compositionally biased region" description="Basic and acidic residues" evidence="5">
    <location>
        <begin position="580"/>
        <end position="592"/>
    </location>
</feature>
<feature type="compositionally biased region" description="Low complexity" evidence="5">
    <location>
        <begin position="150"/>
        <end position="159"/>
    </location>
</feature>
<feature type="compositionally biased region" description="Low complexity" evidence="5">
    <location>
        <begin position="388"/>
        <end position="397"/>
    </location>
</feature>
<dbReference type="GO" id="GO:0008270">
    <property type="term" value="F:zinc ion binding"/>
    <property type="evidence" value="ECO:0007669"/>
    <property type="project" value="UniProtKB-KW"/>
</dbReference>
<feature type="compositionally biased region" description="Pro residues" evidence="5">
    <location>
        <begin position="8"/>
        <end position="18"/>
    </location>
</feature>
<dbReference type="SMART" id="SM00356">
    <property type="entry name" value="ZnF_C3H1"/>
    <property type="match status" value="1"/>
</dbReference>
<dbReference type="PANTHER" id="PTHR13309">
    <property type="entry name" value="NUCLEAR FRAGILE X MENTAL RETARDATION PROTEIN INTERACTING PROTEIN 1"/>
    <property type="match status" value="1"/>
</dbReference>
<feature type="region of interest" description="Disordered" evidence="5">
    <location>
        <begin position="1"/>
        <end position="302"/>
    </location>
</feature>
<feature type="zinc finger region" description="C3H1-type" evidence="4">
    <location>
        <begin position="564"/>
        <end position="592"/>
    </location>
</feature>
<dbReference type="GeneID" id="81426663"/>
<organism evidence="7 8">
    <name type="scientific">Penicillium canariense</name>
    <dbReference type="NCBI Taxonomy" id="189055"/>
    <lineage>
        <taxon>Eukaryota</taxon>
        <taxon>Fungi</taxon>
        <taxon>Dikarya</taxon>
        <taxon>Ascomycota</taxon>
        <taxon>Pezizomycotina</taxon>
        <taxon>Eurotiomycetes</taxon>
        <taxon>Eurotiomycetidae</taxon>
        <taxon>Eurotiales</taxon>
        <taxon>Aspergillaceae</taxon>
        <taxon>Penicillium</taxon>
    </lineage>
</organism>
<dbReference type="OrthoDB" id="273070at2759"/>
<dbReference type="InterPro" id="IPR019496">
    <property type="entry name" value="NUFIP1_cons_dom"/>
</dbReference>
<reference evidence="7" key="1">
    <citation type="submission" date="2022-11" db="EMBL/GenBank/DDBJ databases">
        <authorList>
            <person name="Petersen C."/>
        </authorList>
    </citation>
    <scope>NUCLEOTIDE SEQUENCE</scope>
    <source>
        <strain evidence="7">IBT 26290</strain>
    </source>
</reference>
<protein>
    <recommendedName>
        <fullName evidence="6">C3H1-type domain-containing protein</fullName>
    </recommendedName>
</protein>
<evidence type="ECO:0000256" key="1">
    <source>
        <dbReference type="ARBA" id="ARBA00022723"/>
    </source>
</evidence>
<name>A0A9W9I2C3_9EURO</name>
<feature type="compositionally biased region" description="Low complexity" evidence="5">
    <location>
        <begin position="515"/>
        <end position="533"/>
    </location>
</feature>
<feature type="domain" description="C3H1-type" evidence="6">
    <location>
        <begin position="564"/>
        <end position="592"/>
    </location>
</feature>
<dbReference type="PROSITE" id="PS50103">
    <property type="entry name" value="ZF_C3H1"/>
    <property type="match status" value="1"/>
</dbReference>
<dbReference type="InterPro" id="IPR039136">
    <property type="entry name" value="NUFIP1-like"/>
</dbReference>
<feature type="region of interest" description="Disordered" evidence="5">
    <location>
        <begin position="512"/>
        <end position="606"/>
    </location>
</feature>
<dbReference type="EMBL" id="JAPQKN010000003">
    <property type="protein sequence ID" value="KAJ5166581.1"/>
    <property type="molecule type" value="Genomic_DNA"/>
</dbReference>
<comment type="caution">
    <text evidence="7">The sequence shown here is derived from an EMBL/GenBank/DDBJ whole genome shotgun (WGS) entry which is preliminary data.</text>
</comment>
<evidence type="ECO:0000256" key="5">
    <source>
        <dbReference type="SAM" id="MobiDB-lite"/>
    </source>
</evidence>
<dbReference type="InterPro" id="IPR036855">
    <property type="entry name" value="Znf_CCCH_sf"/>
</dbReference>
<dbReference type="GO" id="GO:0000492">
    <property type="term" value="P:box C/D snoRNP assembly"/>
    <property type="evidence" value="ECO:0007669"/>
    <property type="project" value="TreeGrafter"/>
</dbReference>
<feature type="compositionally biased region" description="Low complexity" evidence="5">
    <location>
        <begin position="62"/>
        <end position="93"/>
    </location>
</feature>
<dbReference type="AlphaFoldDB" id="A0A9W9I2C3"/>
<sequence>MSSQGFSFPPPPPPPPPSTAQQPPAYPSAHPGQHWNARGSGGRGRGRGHGNRGRGGHYSSDGGRPPYSNPPGYNYAPGNYGYPAQPQPVSTPSYMPPTPPPYPHSQSNFHHPQNPPTYQPPQTYSQPAGSAAYQPLPGYNNGPAANLAHAAPYPTQATPTYPPNVPPPQHAPPSNNPMIMGSHWGAPPAHGRGTWPSHPPGNLASKPRHNTKRDHTSAFSRPQSTVPRSPAPPPVPSFGNPLPSKPPPAVDATRKPKKRKRKHNQLGLTPKTEDHESSEEEEEVDEESKLAQAGSDATAPLQFSYRGQTATLQSQSDVAAWIAERKKKFPTQARIDEKKKAAEEAKAARDAARIEKQKEREKEREKEKQTQTQTQHESPQKPGHEGAADPALDAALKAQRKAEKIRRNLNREQKRFAKAEAEAEAARLKVEALQKQVQGLTDKDPAPVPNGPPITEPLLAVPSESMGGENAATLNNTEVPRAPETFSGETTTSLPVSVEAINAAALDHWSDGLDISDWTSSSGSGSGSGSDSEPISDSEDDDGAPEELSSRRQGPERVLPPPREGKKPACRHFARTGKCNRGEKCKFSHEGPGRGPKVKPAEKKGRKGLLQALLDRQKDDEDRRAMEVICWLGQNGHLAALATNDAASASASTSVSTGSSLRANGAPQPDTPA</sequence>
<feature type="region of interest" description="Disordered" evidence="5">
    <location>
        <begin position="645"/>
        <end position="673"/>
    </location>
</feature>
<dbReference type="InterPro" id="IPR000571">
    <property type="entry name" value="Znf_CCCH"/>
</dbReference>
<reference evidence="7" key="2">
    <citation type="journal article" date="2023" name="IMA Fungus">
        <title>Comparative genomic study of the Penicillium genus elucidates a diverse pangenome and 15 lateral gene transfer events.</title>
        <authorList>
            <person name="Petersen C."/>
            <person name="Sorensen T."/>
            <person name="Nielsen M.R."/>
            <person name="Sondergaard T.E."/>
            <person name="Sorensen J.L."/>
            <person name="Fitzpatrick D.A."/>
            <person name="Frisvad J.C."/>
            <person name="Nielsen K.L."/>
        </authorList>
    </citation>
    <scope>NUCLEOTIDE SEQUENCE</scope>
    <source>
        <strain evidence="7">IBT 26290</strain>
    </source>
</reference>
<gene>
    <name evidence="7" type="ORF">N7482_005362</name>
</gene>
<accession>A0A9W9I2C3</accession>
<keyword evidence="2 4" id="KW-0863">Zinc-finger</keyword>
<dbReference type="GO" id="GO:0003723">
    <property type="term" value="F:RNA binding"/>
    <property type="evidence" value="ECO:0007669"/>
    <property type="project" value="InterPro"/>
</dbReference>
<feature type="region of interest" description="Disordered" evidence="5">
    <location>
        <begin position="327"/>
        <end position="401"/>
    </location>
</feature>
<evidence type="ECO:0000256" key="4">
    <source>
        <dbReference type="PROSITE-ProRule" id="PRU00723"/>
    </source>
</evidence>
<feature type="compositionally biased region" description="Acidic residues" evidence="5">
    <location>
        <begin position="276"/>
        <end position="286"/>
    </location>
</feature>
<dbReference type="GO" id="GO:0005634">
    <property type="term" value="C:nucleus"/>
    <property type="evidence" value="ECO:0007669"/>
    <property type="project" value="TreeGrafter"/>
</dbReference>
<feature type="compositionally biased region" description="Basic residues" evidence="5">
    <location>
        <begin position="44"/>
        <end position="55"/>
    </location>
</feature>
<feature type="compositionally biased region" description="Low complexity" evidence="5">
    <location>
        <begin position="19"/>
        <end position="29"/>
    </location>
</feature>